<accession>A0A845BEC3</accession>
<dbReference type="Proteomes" id="UP000460715">
    <property type="component" value="Unassembled WGS sequence"/>
</dbReference>
<keyword evidence="1" id="KW-0812">Transmembrane</keyword>
<dbReference type="AlphaFoldDB" id="A0A845BEC3"/>
<evidence type="ECO:0000313" key="3">
    <source>
        <dbReference type="Proteomes" id="UP000460715"/>
    </source>
</evidence>
<organism evidence="2 3">
    <name type="scientific">Teichococcus coralli</name>
    <dbReference type="NCBI Taxonomy" id="2545983"/>
    <lineage>
        <taxon>Bacteria</taxon>
        <taxon>Pseudomonadati</taxon>
        <taxon>Pseudomonadota</taxon>
        <taxon>Alphaproteobacteria</taxon>
        <taxon>Acetobacterales</taxon>
        <taxon>Roseomonadaceae</taxon>
        <taxon>Roseomonas</taxon>
    </lineage>
</organism>
<evidence type="ECO:0000313" key="2">
    <source>
        <dbReference type="EMBL" id="MXP65295.1"/>
    </source>
</evidence>
<dbReference type="EMBL" id="SNVJ01000020">
    <property type="protein sequence ID" value="MXP65295.1"/>
    <property type="molecule type" value="Genomic_DNA"/>
</dbReference>
<feature type="transmembrane region" description="Helical" evidence="1">
    <location>
        <begin position="18"/>
        <end position="36"/>
    </location>
</feature>
<feature type="non-terminal residue" evidence="2">
    <location>
        <position position="59"/>
    </location>
</feature>
<keyword evidence="3" id="KW-1185">Reference proteome</keyword>
<comment type="caution">
    <text evidence="2">The sequence shown here is derived from an EMBL/GenBank/DDBJ whole genome shotgun (WGS) entry which is preliminary data.</text>
</comment>
<proteinExistence type="predicted"/>
<protein>
    <submittedName>
        <fullName evidence="2">Transporter</fullName>
    </submittedName>
</protein>
<name>A0A845BEC3_9PROT</name>
<keyword evidence="1" id="KW-1133">Transmembrane helix</keyword>
<reference evidence="2 3" key="1">
    <citation type="submission" date="2019-03" db="EMBL/GenBank/DDBJ databases">
        <title>Roseomonas sp. a novel Roseomonas species isolated from Sea whip Gorgonian.</title>
        <authorList>
            <person name="Li F."/>
            <person name="Pan X."/>
            <person name="Huang S."/>
            <person name="Li Z."/>
            <person name="Meng B."/>
        </authorList>
    </citation>
    <scope>NUCLEOTIDE SEQUENCE [LARGE SCALE GENOMIC DNA]</scope>
    <source>
        <strain evidence="2 3">M0104</strain>
    </source>
</reference>
<sequence>MEQVVDALLTGAGMLWKALWALIFGYVISAGIQVTVSREQMARALGDRGVRQAALASLF</sequence>
<keyword evidence="1" id="KW-0472">Membrane</keyword>
<evidence type="ECO:0000256" key="1">
    <source>
        <dbReference type="SAM" id="Phobius"/>
    </source>
</evidence>
<gene>
    <name evidence="2" type="ORF">E0493_18265</name>
</gene>